<dbReference type="GO" id="GO:0005525">
    <property type="term" value="F:GTP binding"/>
    <property type="evidence" value="ECO:0007669"/>
    <property type="project" value="UniProtKB-KW"/>
</dbReference>
<dbReference type="PRINTS" id="PR00195">
    <property type="entry name" value="DYNAMIN"/>
</dbReference>
<dbReference type="PROSITE" id="PS51718">
    <property type="entry name" value="G_DYNAMIN_2"/>
    <property type="match status" value="1"/>
</dbReference>
<evidence type="ECO:0000256" key="11">
    <source>
        <dbReference type="ARBA" id="ARBA00022989"/>
    </source>
</evidence>
<evidence type="ECO:0000313" key="20">
    <source>
        <dbReference type="EMBL" id="KAK6952001.1"/>
    </source>
</evidence>
<dbReference type="InterPro" id="IPR000375">
    <property type="entry name" value="Dynamin_stalk"/>
</dbReference>
<dbReference type="CDD" id="cd10170">
    <property type="entry name" value="ASKHA_NBD_HSP70"/>
    <property type="match status" value="1"/>
</dbReference>
<evidence type="ECO:0000256" key="15">
    <source>
        <dbReference type="ARBA" id="ARBA00023157"/>
    </source>
</evidence>
<dbReference type="GO" id="GO:0005743">
    <property type="term" value="C:mitochondrial inner membrane"/>
    <property type="evidence" value="ECO:0007669"/>
    <property type="project" value="UniProtKB-SubCell"/>
</dbReference>
<dbReference type="InterPro" id="IPR043129">
    <property type="entry name" value="ATPase_NBD"/>
</dbReference>
<accession>A0AAX6MIK3</accession>
<dbReference type="FunFam" id="3.40.50.300:FF:000741">
    <property type="entry name" value="Putative mitochondrial dynamin GTPase"/>
    <property type="match status" value="1"/>
</dbReference>
<dbReference type="PROSITE" id="PS51388">
    <property type="entry name" value="GED"/>
    <property type="match status" value="1"/>
</dbReference>
<evidence type="ECO:0000256" key="5">
    <source>
        <dbReference type="ARBA" id="ARBA00022723"/>
    </source>
</evidence>
<evidence type="ECO:0000256" key="3">
    <source>
        <dbReference type="ARBA" id="ARBA00011980"/>
    </source>
</evidence>
<dbReference type="GO" id="GO:0031623">
    <property type="term" value="P:receptor internalization"/>
    <property type="evidence" value="ECO:0007669"/>
    <property type="project" value="TreeGrafter"/>
</dbReference>
<dbReference type="PANTHER" id="PTHR11566">
    <property type="entry name" value="DYNAMIN"/>
    <property type="match status" value="1"/>
</dbReference>
<dbReference type="SMART" id="SM00053">
    <property type="entry name" value="DYNc"/>
    <property type="match status" value="1"/>
</dbReference>
<keyword evidence="10" id="KW-0809">Transit peptide</keyword>
<dbReference type="PANTHER" id="PTHR11566:SF212">
    <property type="entry name" value="DYNAMIN"/>
    <property type="match status" value="1"/>
</dbReference>
<dbReference type="InterPro" id="IPR020850">
    <property type="entry name" value="GED_dom"/>
</dbReference>
<evidence type="ECO:0000256" key="2">
    <source>
        <dbReference type="ARBA" id="ARBA00004569"/>
    </source>
</evidence>
<dbReference type="GO" id="GO:0005874">
    <property type="term" value="C:microtubule"/>
    <property type="evidence" value="ECO:0007669"/>
    <property type="project" value="TreeGrafter"/>
</dbReference>
<keyword evidence="11" id="KW-1133">Transmembrane helix</keyword>
<sequence length="1501" mass="167872">MELFKPVDYSKDWVKGGFVIGIDFGTTYSGASYCYHKNGLPNDQVTISTLCLWPGPPTLDTMDIKIPSKISYDDDDGIFWGLETEDKQNVISWFKLLLVDYDELQPEFRDSKQVQEAKRLMGVLGKTPVQVVADFLRKIFEHVVSYMGREKSDDFVKANPFHVVITVPAIWKGRALTRMQEAVELSDILRDRPDDVPKTTVRFTTEPEAAALATLPELKKWDTLLPGNSFVVADLGGGTIDCASYVVNDNEPFELREIVEGDGALCGASFLHQSFSMAIKKKVLEQEGQNWDELHPLEQEKIIEIWEHFTRGTYSIGRDGTLVIVLGPRMGAYKSGGGRGVTFLFSRDEIDDIFQSVMPSIEALIERQVRAIQERTLRLPKVILLVGGLAQCSYIFESLKRTYFDKIPVAQERGNSPRAAVSKGAVICGIDEQTLIRSRISRYSYGYFLNKPFQEGIHCLEDRFYDTSRNSYMARDQVEWVVKRGDNIETRGNKVRQYEVRYNSGARGVHSSEEIIYESRNPHPSNRKAELWDEEGFQVAAKITVQTPCPIEQSPPPLITGMSGRLIAAVGRLPATRPAMVRAIRQYHQLPSGGILRADAAVRATRRRMWLPVNSFHNAVIVRNASFARFLPRLVVKFVRIPAMAGGVMIGGLAWIQYQATQAGNYAWDVIYTTKETITNTAMGFLDGARDIAGQTKRGWQNTKDQVELPEWMQKILRSQEEIGTGKQGGGPGDDEPPKQSRAGAAAAAGAGAAAYGYDQSSDDDRRNPDEAAKDDQMMVLTKKMIEIRNILSRIGQSSTLTLPSIVVIGSQSSGKSSVLEAIVGHEFLPKGLNMVTRRPIELTLINTPDSTAEYGEFPDLGLGKIYDFSSIQRTLTELNQAVPDSQCVSDDPIRLSISSPNIPDLSLIDLPGYIQVVGQNQPLELKQRISELCDKYIQPPNVILAISAADVDLANSAALRASRRVDPRGERTIGVITKMDLIDPSRGASILGDKQYPLRLGYVGVISRVPTASGLFKKGNTNLTSTITRNENSFFSAHPLEFGPGSEVQVGTSTLRKKLMHVLEQTMSASLQSTSDAIRQELEEATYEFKVQYNDRPLSAESYLAESLDAFKHSFKQFTEEFGRPEMHSLLKNELDQRMLDLLAARYWNKPIYDLSVPVAEPNNLADLPKADPNSLYWRRQLDASTSALTKLGVGRLATNVVANSIQSHIDALISQSTFVNHPYARQAITEAASSILNDRFYSTSDQVENCIKPFKFEIDMEEREWSAGREHVQGVLKKELAACENAMKDLETVVGGRRKLREVVNFVDKARKGDVVVEGDSRSGAGGFSAELLAKGLTSAAFTHEDWPTNISLGREAVFLRDRADIIKMRMLAVKSKQCANIKNKYHCPEVFLDAVASKLASTAVLFLNVELLSEFYYNFPRELDLRLGRHLSDEEVERFAKEDPKIKKHLEVIRRKELLELVLEKMESLRQLEGIERERSRPNVKKSGEKERGRWGLF</sequence>
<name>A0AAX6MIK3_9PEZI</name>
<keyword evidence="7" id="KW-0999">Mitochondrion inner membrane</keyword>
<keyword evidence="9" id="KW-0460">Magnesium</keyword>
<evidence type="ECO:0000256" key="17">
    <source>
        <dbReference type="SAM" id="MobiDB-lite"/>
    </source>
</evidence>
<dbReference type="InterPro" id="IPR045063">
    <property type="entry name" value="Dynamin_N"/>
</dbReference>
<feature type="region of interest" description="Disordered" evidence="17">
    <location>
        <begin position="1482"/>
        <end position="1501"/>
    </location>
</feature>
<keyword evidence="15" id="KW-1015">Disulfide bond</keyword>
<evidence type="ECO:0000256" key="9">
    <source>
        <dbReference type="ARBA" id="ARBA00022842"/>
    </source>
</evidence>
<comment type="catalytic activity">
    <reaction evidence="16">
        <text>GTP + H2O = GDP + phosphate + H(+)</text>
        <dbReference type="Rhea" id="RHEA:19669"/>
        <dbReference type="ChEBI" id="CHEBI:15377"/>
        <dbReference type="ChEBI" id="CHEBI:15378"/>
        <dbReference type="ChEBI" id="CHEBI:37565"/>
        <dbReference type="ChEBI" id="CHEBI:43474"/>
        <dbReference type="ChEBI" id="CHEBI:58189"/>
        <dbReference type="EC" id="3.6.5.5"/>
    </reaction>
</comment>
<dbReference type="Gene3D" id="3.90.640.10">
    <property type="entry name" value="Actin, Chain A, domain 4"/>
    <property type="match status" value="1"/>
</dbReference>
<dbReference type="InterPro" id="IPR027417">
    <property type="entry name" value="P-loop_NTPase"/>
</dbReference>
<keyword evidence="4" id="KW-0812">Transmembrane</keyword>
<dbReference type="InterPro" id="IPR022812">
    <property type="entry name" value="Dynamin"/>
</dbReference>
<dbReference type="Pfam" id="PF01031">
    <property type="entry name" value="Dynamin_M"/>
    <property type="match status" value="1"/>
</dbReference>
<comment type="subcellular location">
    <subcellularLocation>
        <location evidence="1">Mitochondrion inner membrane</location>
    </subcellularLocation>
    <subcellularLocation>
        <location evidence="2">Mitochondrion intermembrane space</location>
    </subcellularLocation>
</comment>
<dbReference type="Gene3D" id="3.40.50.300">
    <property type="entry name" value="P-loop containing nucleotide triphosphate hydrolases"/>
    <property type="match status" value="1"/>
</dbReference>
<dbReference type="SUPFAM" id="SSF52540">
    <property type="entry name" value="P-loop containing nucleoside triphosphate hydrolases"/>
    <property type="match status" value="1"/>
</dbReference>
<evidence type="ECO:0000256" key="7">
    <source>
        <dbReference type="ARBA" id="ARBA00022792"/>
    </source>
</evidence>
<dbReference type="Pfam" id="PF00350">
    <property type="entry name" value="Dynamin_N"/>
    <property type="match status" value="1"/>
</dbReference>
<keyword evidence="14" id="KW-0472">Membrane</keyword>
<evidence type="ECO:0000256" key="16">
    <source>
        <dbReference type="ARBA" id="ARBA00048040"/>
    </source>
</evidence>
<keyword evidence="6" id="KW-0547">Nucleotide-binding</keyword>
<dbReference type="GO" id="GO:0005886">
    <property type="term" value="C:plasma membrane"/>
    <property type="evidence" value="ECO:0007669"/>
    <property type="project" value="TreeGrafter"/>
</dbReference>
<keyword evidence="5" id="KW-0479">Metal-binding</keyword>
<dbReference type="EC" id="3.6.5.5" evidence="3"/>
<dbReference type="Gene3D" id="3.30.420.40">
    <property type="match status" value="2"/>
</dbReference>
<dbReference type="CDD" id="cd08771">
    <property type="entry name" value="DLP_1"/>
    <property type="match status" value="1"/>
</dbReference>
<comment type="caution">
    <text evidence="20">The sequence shown here is derived from an EMBL/GenBank/DDBJ whole genome shotgun (WGS) entry which is preliminary data.</text>
</comment>
<dbReference type="SUPFAM" id="SSF53067">
    <property type="entry name" value="Actin-like ATPase domain"/>
    <property type="match status" value="2"/>
</dbReference>
<dbReference type="InterPro" id="IPR056495">
    <property type="entry name" value="LIS_MGM1"/>
</dbReference>
<protein>
    <recommendedName>
        <fullName evidence="3">dynamin GTPase</fullName>
        <ecNumber evidence="3">3.6.5.5</ecNumber>
    </recommendedName>
</protein>
<reference evidence="20 21" key="1">
    <citation type="journal article" date="2024" name="Front Chem Biol">
        <title>Unveiling the potential of Daldinia eschscholtzii MFLUCC 19-0629 through bioactivity and bioinformatics studies for enhanced sustainable agriculture production.</title>
        <authorList>
            <person name="Brooks S."/>
            <person name="Weaver J.A."/>
            <person name="Klomchit A."/>
            <person name="Alharthi S.A."/>
            <person name="Onlamun T."/>
            <person name="Nurani R."/>
            <person name="Vong T.K."/>
            <person name="Alberti F."/>
            <person name="Greco C."/>
        </authorList>
    </citation>
    <scope>NUCLEOTIDE SEQUENCE [LARGE SCALE GENOMIC DNA]</scope>
    <source>
        <strain evidence="20">MFLUCC 19-0629</strain>
    </source>
</reference>
<feature type="domain" description="GED" evidence="18">
    <location>
        <begin position="1384"/>
        <end position="1477"/>
    </location>
</feature>
<keyword evidence="12" id="KW-0496">Mitochondrion</keyword>
<keyword evidence="13" id="KW-0342">GTP-binding</keyword>
<feature type="compositionally biased region" description="Low complexity" evidence="17">
    <location>
        <begin position="743"/>
        <end position="758"/>
    </location>
</feature>
<dbReference type="GO" id="GO:0005758">
    <property type="term" value="C:mitochondrial intermembrane space"/>
    <property type="evidence" value="ECO:0007669"/>
    <property type="project" value="UniProtKB-SubCell"/>
</dbReference>
<evidence type="ECO:0000256" key="4">
    <source>
        <dbReference type="ARBA" id="ARBA00022692"/>
    </source>
</evidence>
<proteinExistence type="predicted"/>
<evidence type="ECO:0000256" key="13">
    <source>
        <dbReference type="ARBA" id="ARBA00023134"/>
    </source>
</evidence>
<feature type="domain" description="Dynamin-type G" evidence="19">
    <location>
        <begin position="800"/>
        <end position="1073"/>
    </location>
</feature>
<gene>
    <name evidence="20" type="ORF">Daesc_006527</name>
</gene>
<dbReference type="InterPro" id="IPR001401">
    <property type="entry name" value="Dynamin_GTPase"/>
</dbReference>
<evidence type="ECO:0000256" key="12">
    <source>
        <dbReference type="ARBA" id="ARBA00023128"/>
    </source>
</evidence>
<evidence type="ECO:0000256" key="6">
    <source>
        <dbReference type="ARBA" id="ARBA00022741"/>
    </source>
</evidence>
<dbReference type="Proteomes" id="UP001369815">
    <property type="component" value="Unassembled WGS sequence"/>
</dbReference>
<keyword evidence="8" id="KW-0378">Hydrolase</keyword>
<feature type="compositionally biased region" description="Basic and acidic residues" evidence="17">
    <location>
        <begin position="763"/>
        <end position="776"/>
    </location>
</feature>
<keyword evidence="21" id="KW-1185">Reference proteome</keyword>
<organism evidence="20 21">
    <name type="scientific">Daldinia eschscholtzii</name>
    <dbReference type="NCBI Taxonomy" id="292717"/>
    <lineage>
        <taxon>Eukaryota</taxon>
        <taxon>Fungi</taxon>
        <taxon>Dikarya</taxon>
        <taxon>Ascomycota</taxon>
        <taxon>Pezizomycotina</taxon>
        <taxon>Sordariomycetes</taxon>
        <taxon>Xylariomycetidae</taxon>
        <taxon>Xylariales</taxon>
        <taxon>Hypoxylaceae</taxon>
        <taxon>Daldinia</taxon>
    </lineage>
</organism>
<dbReference type="InterPro" id="IPR030381">
    <property type="entry name" value="G_DYNAMIN_dom"/>
</dbReference>
<evidence type="ECO:0000259" key="18">
    <source>
        <dbReference type="PROSITE" id="PS51388"/>
    </source>
</evidence>
<evidence type="ECO:0000256" key="1">
    <source>
        <dbReference type="ARBA" id="ARBA00004273"/>
    </source>
</evidence>
<evidence type="ECO:0000313" key="21">
    <source>
        <dbReference type="Proteomes" id="UP001369815"/>
    </source>
</evidence>
<feature type="region of interest" description="Disordered" evidence="17">
    <location>
        <begin position="723"/>
        <end position="776"/>
    </location>
</feature>
<evidence type="ECO:0000256" key="14">
    <source>
        <dbReference type="ARBA" id="ARBA00023136"/>
    </source>
</evidence>
<evidence type="ECO:0000256" key="8">
    <source>
        <dbReference type="ARBA" id="ARBA00022801"/>
    </source>
</evidence>
<dbReference type="EMBL" id="JBANMG010000006">
    <property type="protein sequence ID" value="KAK6952001.1"/>
    <property type="molecule type" value="Genomic_DNA"/>
</dbReference>
<dbReference type="GO" id="GO:0003924">
    <property type="term" value="F:GTPase activity"/>
    <property type="evidence" value="ECO:0007669"/>
    <property type="project" value="InterPro"/>
</dbReference>
<dbReference type="GO" id="GO:0061024">
    <property type="term" value="P:membrane organization"/>
    <property type="evidence" value="ECO:0007669"/>
    <property type="project" value="UniProtKB-ARBA"/>
</dbReference>
<dbReference type="GO" id="GO:0008017">
    <property type="term" value="F:microtubule binding"/>
    <property type="evidence" value="ECO:0007669"/>
    <property type="project" value="TreeGrafter"/>
</dbReference>
<evidence type="ECO:0000256" key="10">
    <source>
        <dbReference type="ARBA" id="ARBA00022946"/>
    </source>
</evidence>
<dbReference type="Pfam" id="PF24550">
    <property type="entry name" value="LIS_MGM1"/>
    <property type="match status" value="2"/>
</dbReference>
<dbReference type="GO" id="GO:0046872">
    <property type="term" value="F:metal ion binding"/>
    <property type="evidence" value="ECO:0007669"/>
    <property type="project" value="UniProtKB-KW"/>
</dbReference>
<evidence type="ECO:0000259" key="19">
    <source>
        <dbReference type="PROSITE" id="PS51718"/>
    </source>
</evidence>